<gene>
    <name evidence="1" type="ORF">AB6T85_00010</name>
</gene>
<dbReference type="RefSeq" id="WP_369894547.1">
    <property type="nucleotide sequence ID" value="NZ_JBGFFX010000001.1"/>
</dbReference>
<proteinExistence type="predicted"/>
<dbReference type="EMBL" id="JBGFFX010000001">
    <property type="protein sequence ID" value="MEY8768825.1"/>
    <property type="molecule type" value="Genomic_DNA"/>
</dbReference>
<evidence type="ECO:0000313" key="2">
    <source>
        <dbReference type="Proteomes" id="UP001565243"/>
    </source>
</evidence>
<name>A0ABV4E1Q7_9GAMM</name>
<dbReference type="SUPFAM" id="SSF53448">
    <property type="entry name" value="Nucleotide-diphospho-sugar transferases"/>
    <property type="match status" value="1"/>
</dbReference>
<reference evidence="1 2" key="1">
    <citation type="submission" date="2024-07" db="EMBL/GenBank/DDBJ databases">
        <authorList>
            <person name="Hebao G."/>
        </authorList>
    </citation>
    <scope>NUCLEOTIDE SEQUENCE [LARGE SCALE GENOMIC DNA]</scope>
    <source>
        <strain evidence="1 2">ACCC 02193</strain>
    </source>
</reference>
<sequence>MIGGKKIGVGIVTYNRKAGLIKLYQSLPRDIIDALVVVNDGAYYPELGELDCHLHHNEVNQGVGRSKNIALRYLQAQEVDHFFLIEDDIFVKDSSVFARYIELSARTGIQHFNFSQHGDKNVQPDCTPRPCYIMDYGDFVMPLYPACVGAFCYYSRACLEKVGLMDEIYYNAVEHLDHTYAVIKAGLHPSYHYFPDLDNSGQYLGDEGWSPQQSTISGKLSSRAISLVAATYFQEKHGCLPPKIPVVSTEALKKELATLKKRYAISASLVS</sequence>
<keyword evidence="1" id="KW-0328">Glycosyltransferase</keyword>
<dbReference type="Gene3D" id="3.90.550.10">
    <property type="entry name" value="Spore Coat Polysaccharide Biosynthesis Protein SpsA, Chain A"/>
    <property type="match status" value="1"/>
</dbReference>
<comment type="caution">
    <text evidence="1">The sequence shown here is derived from an EMBL/GenBank/DDBJ whole genome shotgun (WGS) entry which is preliminary data.</text>
</comment>
<dbReference type="InterPro" id="IPR029044">
    <property type="entry name" value="Nucleotide-diphossugar_trans"/>
</dbReference>
<dbReference type="GO" id="GO:0016757">
    <property type="term" value="F:glycosyltransferase activity"/>
    <property type="evidence" value="ECO:0007669"/>
    <property type="project" value="UniProtKB-KW"/>
</dbReference>
<dbReference type="EC" id="2.4.-.-" evidence="1"/>
<evidence type="ECO:0000313" key="1">
    <source>
        <dbReference type="EMBL" id="MEY8768825.1"/>
    </source>
</evidence>
<organism evidence="1 2">
    <name type="scientific">Erwinia aeris</name>
    <dbReference type="NCBI Taxonomy" id="3239803"/>
    <lineage>
        <taxon>Bacteria</taxon>
        <taxon>Pseudomonadati</taxon>
        <taxon>Pseudomonadota</taxon>
        <taxon>Gammaproteobacteria</taxon>
        <taxon>Enterobacterales</taxon>
        <taxon>Erwiniaceae</taxon>
        <taxon>Erwinia</taxon>
    </lineage>
</organism>
<protein>
    <submittedName>
        <fullName evidence="1">Glycosyltransferase family 2 protein</fullName>
        <ecNumber evidence="1">2.4.-.-</ecNumber>
    </submittedName>
</protein>
<accession>A0ABV4E1Q7</accession>
<keyword evidence="2" id="KW-1185">Reference proteome</keyword>
<keyword evidence="1" id="KW-0808">Transferase</keyword>
<dbReference type="Proteomes" id="UP001565243">
    <property type="component" value="Unassembled WGS sequence"/>
</dbReference>